<gene>
    <name evidence="1" type="ORF">ACFOET_19700</name>
</gene>
<accession>A0ABV7JUD1</accession>
<protein>
    <submittedName>
        <fullName evidence="1">Uncharacterized protein</fullName>
    </submittedName>
</protein>
<sequence>MHHSPWLDSLLDDPDQAIAAEVHSSNSIDAEYRKRYNKEALPDQL</sequence>
<dbReference type="EMBL" id="JBHRTA010000061">
    <property type="protein sequence ID" value="MFC3199853.1"/>
    <property type="molecule type" value="Genomic_DNA"/>
</dbReference>
<evidence type="ECO:0000313" key="1">
    <source>
        <dbReference type="EMBL" id="MFC3199853.1"/>
    </source>
</evidence>
<proteinExistence type="predicted"/>
<reference evidence="2" key="1">
    <citation type="journal article" date="2019" name="Int. J. Syst. Evol. Microbiol.">
        <title>The Global Catalogue of Microorganisms (GCM) 10K type strain sequencing project: providing services to taxonomists for standard genome sequencing and annotation.</title>
        <authorList>
            <consortium name="The Broad Institute Genomics Platform"/>
            <consortium name="The Broad Institute Genome Sequencing Center for Infectious Disease"/>
            <person name="Wu L."/>
            <person name="Ma J."/>
        </authorList>
    </citation>
    <scope>NUCLEOTIDE SEQUENCE [LARGE SCALE GENOMIC DNA]</scope>
    <source>
        <strain evidence="2">KCTC 52416</strain>
    </source>
</reference>
<keyword evidence="2" id="KW-1185">Reference proteome</keyword>
<comment type="caution">
    <text evidence="1">The sequence shown here is derived from an EMBL/GenBank/DDBJ whole genome shotgun (WGS) entry which is preliminary data.</text>
</comment>
<evidence type="ECO:0000313" key="2">
    <source>
        <dbReference type="Proteomes" id="UP001595526"/>
    </source>
</evidence>
<organism evidence="1 2">
    <name type="scientific">Parapedobacter deserti</name>
    <dbReference type="NCBI Taxonomy" id="1912957"/>
    <lineage>
        <taxon>Bacteria</taxon>
        <taxon>Pseudomonadati</taxon>
        <taxon>Bacteroidota</taxon>
        <taxon>Sphingobacteriia</taxon>
        <taxon>Sphingobacteriales</taxon>
        <taxon>Sphingobacteriaceae</taxon>
        <taxon>Parapedobacter</taxon>
    </lineage>
</organism>
<dbReference type="Proteomes" id="UP001595526">
    <property type="component" value="Unassembled WGS sequence"/>
</dbReference>
<name>A0ABV7JUD1_9SPHI</name>